<proteinExistence type="inferred from homology"/>
<dbReference type="SUPFAM" id="SSF52540">
    <property type="entry name" value="P-loop containing nucleoside triphosphate hydrolases"/>
    <property type="match status" value="1"/>
</dbReference>
<sequence length="181" mass="21122">MTFPTLFPTGTADLRSLRQATLSPSDYFQHLFKYKDAWPNFVATHSKLWMESILDWLQFDGPLLILRYETITQELPGKLIRLLKFLDANVTWNAFQCIIRNRDGIFRRAKKQLNFELFDDSMKRTIEGYKTIVETALRYHEQGVKFDIHNTTLLQSSANNGSNFEVMPMTYIEKGQNENGS</sequence>
<dbReference type="PANTHER" id="PTHR45964">
    <property type="entry name" value="WSCD FAMILY MEMBER CG9164"/>
    <property type="match status" value="1"/>
</dbReference>
<comment type="similarity">
    <text evidence="1">Belongs to the WSCD family.</text>
</comment>
<evidence type="ECO:0000313" key="3">
    <source>
        <dbReference type="Proteomes" id="UP000499080"/>
    </source>
</evidence>
<dbReference type="AlphaFoldDB" id="A0A4Y2P3E0"/>
<keyword evidence="3" id="KW-1185">Reference proteome</keyword>
<dbReference type="OrthoDB" id="5985073at2759"/>
<dbReference type="Gene3D" id="3.40.50.300">
    <property type="entry name" value="P-loop containing nucleotide triphosphate hydrolases"/>
    <property type="match status" value="1"/>
</dbReference>
<dbReference type="InterPro" id="IPR027417">
    <property type="entry name" value="P-loop_NTPase"/>
</dbReference>
<protein>
    <recommendedName>
        <fullName evidence="4">Sulfotransferase domain-containing protein</fullName>
    </recommendedName>
</protein>
<comment type="caution">
    <text evidence="2">The sequence shown here is derived from an EMBL/GenBank/DDBJ whole genome shotgun (WGS) entry which is preliminary data.</text>
</comment>
<evidence type="ECO:0008006" key="4">
    <source>
        <dbReference type="Google" id="ProtNLM"/>
    </source>
</evidence>
<evidence type="ECO:0000256" key="1">
    <source>
        <dbReference type="ARBA" id="ARBA00010236"/>
    </source>
</evidence>
<dbReference type="EMBL" id="BGPR01010371">
    <property type="protein sequence ID" value="GBN45851.1"/>
    <property type="molecule type" value="Genomic_DNA"/>
</dbReference>
<reference evidence="2 3" key="1">
    <citation type="journal article" date="2019" name="Sci. Rep.">
        <title>Orb-weaving spider Araneus ventricosus genome elucidates the spidroin gene catalogue.</title>
        <authorList>
            <person name="Kono N."/>
            <person name="Nakamura H."/>
            <person name="Ohtoshi R."/>
            <person name="Moran D.A.P."/>
            <person name="Shinohara A."/>
            <person name="Yoshida Y."/>
            <person name="Fujiwara M."/>
            <person name="Mori M."/>
            <person name="Tomita M."/>
            <person name="Arakawa K."/>
        </authorList>
    </citation>
    <scope>NUCLEOTIDE SEQUENCE [LARGE SCALE GENOMIC DNA]</scope>
</reference>
<gene>
    <name evidence="2" type="ORF">AVEN_220393_1</name>
</gene>
<dbReference type="PANTHER" id="PTHR45964:SF5">
    <property type="entry name" value="WSCD FAMILY MEMBER CG9164"/>
    <property type="match status" value="1"/>
</dbReference>
<organism evidence="2 3">
    <name type="scientific">Araneus ventricosus</name>
    <name type="common">Orbweaver spider</name>
    <name type="synonym">Epeira ventricosa</name>
    <dbReference type="NCBI Taxonomy" id="182803"/>
    <lineage>
        <taxon>Eukaryota</taxon>
        <taxon>Metazoa</taxon>
        <taxon>Ecdysozoa</taxon>
        <taxon>Arthropoda</taxon>
        <taxon>Chelicerata</taxon>
        <taxon>Arachnida</taxon>
        <taxon>Araneae</taxon>
        <taxon>Araneomorphae</taxon>
        <taxon>Entelegynae</taxon>
        <taxon>Araneoidea</taxon>
        <taxon>Araneidae</taxon>
        <taxon>Araneus</taxon>
    </lineage>
</organism>
<evidence type="ECO:0000313" key="2">
    <source>
        <dbReference type="EMBL" id="GBN45851.1"/>
    </source>
</evidence>
<name>A0A4Y2P3E0_ARAVE</name>
<accession>A0A4Y2P3E0</accession>
<dbReference type="InterPro" id="IPR051589">
    <property type="entry name" value="Sialate-O-sulfotransferase"/>
</dbReference>
<dbReference type="Proteomes" id="UP000499080">
    <property type="component" value="Unassembled WGS sequence"/>
</dbReference>